<evidence type="ECO:0000313" key="3">
    <source>
        <dbReference type="Proteomes" id="UP000216478"/>
    </source>
</evidence>
<dbReference type="Proteomes" id="UP000216478">
    <property type="component" value="Unassembled WGS sequence"/>
</dbReference>
<protein>
    <submittedName>
        <fullName evidence="2">Putative membrane protein</fullName>
    </submittedName>
</protein>
<feature type="transmembrane region" description="Helical" evidence="1">
    <location>
        <begin position="12"/>
        <end position="36"/>
    </location>
</feature>
<comment type="caution">
    <text evidence="2">The sequence shown here is derived from an EMBL/GenBank/DDBJ whole genome shotgun (WGS) entry which is preliminary data.</text>
</comment>
<dbReference type="AlphaFoldDB" id="A0A256F2V6"/>
<evidence type="ECO:0000256" key="1">
    <source>
        <dbReference type="SAM" id="Phobius"/>
    </source>
</evidence>
<sequence length="40" mass="4458">MKRGIRKERALGTYFLASGDILVVLAGIFSVAYLSWKKAK</sequence>
<evidence type="ECO:0000313" key="2">
    <source>
        <dbReference type="EMBL" id="OYR09026.1"/>
    </source>
</evidence>
<proteinExistence type="predicted"/>
<name>A0A256F2V6_9HYPH</name>
<gene>
    <name evidence="2" type="ORF">CEV33_2751</name>
</gene>
<accession>A0A256F2V6</accession>
<keyword evidence="1" id="KW-1133">Transmembrane helix</keyword>
<keyword evidence="1" id="KW-0472">Membrane</keyword>
<organism evidence="2 3">
    <name type="scientific">Brucella grignonensis</name>
    <dbReference type="NCBI Taxonomy" id="94627"/>
    <lineage>
        <taxon>Bacteria</taxon>
        <taxon>Pseudomonadati</taxon>
        <taxon>Pseudomonadota</taxon>
        <taxon>Alphaproteobacteria</taxon>
        <taxon>Hyphomicrobiales</taxon>
        <taxon>Brucellaceae</taxon>
        <taxon>Brucella/Ochrobactrum group</taxon>
        <taxon>Brucella</taxon>
    </lineage>
</organism>
<reference evidence="2 3" key="1">
    <citation type="submission" date="2017-07" db="EMBL/GenBank/DDBJ databases">
        <title>Phylogenetic study on the rhizospheric bacterium Ochrobactrum sp. A44.</title>
        <authorList>
            <person name="Krzyzanowska D.M."/>
            <person name="Ossowicki A."/>
            <person name="Rajewska M."/>
            <person name="Maciag T."/>
            <person name="Kaczynski Z."/>
            <person name="Czerwicka M."/>
            <person name="Jafra S."/>
        </authorList>
    </citation>
    <scope>NUCLEOTIDE SEQUENCE [LARGE SCALE GENOMIC DNA]</scope>
    <source>
        <strain evidence="2 3">OgA9a</strain>
    </source>
</reference>
<dbReference type="EMBL" id="NNRL01000164">
    <property type="protein sequence ID" value="OYR09026.1"/>
    <property type="molecule type" value="Genomic_DNA"/>
</dbReference>
<keyword evidence="1" id="KW-0812">Transmembrane</keyword>
<keyword evidence="3" id="KW-1185">Reference proteome</keyword>